<dbReference type="Pfam" id="PF01448">
    <property type="entry name" value="ELM2"/>
    <property type="match status" value="1"/>
</dbReference>
<evidence type="ECO:0000313" key="11">
    <source>
        <dbReference type="Proteomes" id="UP001195483"/>
    </source>
</evidence>
<feature type="domain" description="C2H2-type" evidence="7">
    <location>
        <begin position="886"/>
        <end position="915"/>
    </location>
</feature>
<feature type="compositionally biased region" description="Acidic residues" evidence="6">
    <location>
        <begin position="629"/>
        <end position="638"/>
    </location>
</feature>
<proteinExistence type="predicted"/>
<feature type="compositionally biased region" description="Acidic residues" evidence="6">
    <location>
        <begin position="832"/>
        <end position="853"/>
    </location>
</feature>
<keyword evidence="3" id="KW-0804">Transcription</keyword>
<evidence type="ECO:0000313" key="10">
    <source>
        <dbReference type="EMBL" id="KAK3597415.1"/>
    </source>
</evidence>
<protein>
    <recommendedName>
        <fullName evidence="12">Transcriptional-regulating factor 1</fullName>
    </recommendedName>
</protein>
<feature type="region of interest" description="Disordered" evidence="6">
    <location>
        <begin position="948"/>
        <end position="983"/>
    </location>
</feature>
<dbReference type="InterPro" id="IPR036236">
    <property type="entry name" value="Znf_C2H2_sf"/>
</dbReference>
<feature type="region of interest" description="Disordered" evidence="6">
    <location>
        <begin position="1002"/>
        <end position="1040"/>
    </location>
</feature>
<feature type="region of interest" description="Disordered" evidence="6">
    <location>
        <begin position="603"/>
        <end position="646"/>
    </location>
</feature>
<keyword evidence="11" id="KW-1185">Reference proteome</keyword>
<evidence type="ECO:0008006" key="12">
    <source>
        <dbReference type="Google" id="ProtNLM"/>
    </source>
</evidence>
<dbReference type="InterPro" id="IPR000949">
    <property type="entry name" value="ELM2_dom"/>
</dbReference>
<comment type="subcellular location">
    <subcellularLocation>
        <location evidence="1">Nucleus</location>
    </subcellularLocation>
</comment>
<gene>
    <name evidence="10" type="ORF">CHS0354_040150</name>
</gene>
<dbReference type="SMART" id="SM01189">
    <property type="entry name" value="ELM2"/>
    <property type="match status" value="1"/>
</dbReference>
<feature type="compositionally biased region" description="Polar residues" evidence="6">
    <location>
        <begin position="1019"/>
        <end position="1040"/>
    </location>
</feature>
<keyword evidence="5" id="KW-0863">Zinc-finger</keyword>
<dbReference type="Gene3D" id="3.30.160.60">
    <property type="entry name" value="Classic Zinc Finger"/>
    <property type="match status" value="1"/>
</dbReference>
<dbReference type="Pfam" id="PF13912">
    <property type="entry name" value="zf-C2H2_6"/>
    <property type="match status" value="1"/>
</dbReference>
<dbReference type="PROSITE" id="PS51293">
    <property type="entry name" value="SANT"/>
    <property type="match status" value="1"/>
</dbReference>
<reference evidence="10" key="1">
    <citation type="journal article" date="2021" name="Genome Biol. Evol.">
        <title>A High-Quality Reference Genome for a Parasitic Bivalve with Doubly Uniparental Inheritance (Bivalvia: Unionida).</title>
        <authorList>
            <person name="Smith C.H."/>
        </authorList>
    </citation>
    <scope>NUCLEOTIDE SEQUENCE</scope>
    <source>
        <strain evidence="10">CHS0354</strain>
    </source>
</reference>
<keyword evidence="4" id="KW-0539">Nucleus</keyword>
<dbReference type="InterPro" id="IPR051066">
    <property type="entry name" value="Trans_reg/Corepressor"/>
</dbReference>
<dbReference type="InterPro" id="IPR009057">
    <property type="entry name" value="Homeodomain-like_sf"/>
</dbReference>
<feature type="domain" description="ELM2" evidence="8">
    <location>
        <begin position="644"/>
        <end position="734"/>
    </location>
</feature>
<keyword evidence="5" id="KW-0862">Zinc</keyword>
<dbReference type="SUPFAM" id="SSF57667">
    <property type="entry name" value="beta-beta-alpha zinc fingers"/>
    <property type="match status" value="1"/>
</dbReference>
<dbReference type="InterPro" id="IPR001005">
    <property type="entry name" value="SANT/Myb"/>
</dbReference>
<sequence length="1040" mass="116614">MCHQQQLELVKFQRQQLEQHQQQVNMAQMGVDPLQMSLVSSQPLQVPQSPHVPQSPCVPPQSPLIQRQNSIEAPHTPREYNHHELHQQSSQEFIPMQVSPVTSPTITSDVQHRLQFTLSKTISSEFDRVIQAHLQNSSVNQRSESSQTSLQSTLDQISNFNPQMEFPSDLGTVQTTSQISSYVSPVHLSAGQMTAFSGTSGDSHSEILSQIMSTLDSLPENVSTSLQMPDSDVIQSLQSHLSASEPNQETSFRTFDTFSFRNAYHDDSLSSQTLSQNTQPNFMSSTPLIGSHSQTSSEHMNPLIKENVKQELLKHIQSAAAASAASIPMSSKALQNPQLSFQSSGVYGKDINYSKDNLRTVENYISPIQLKNSELKRRLSAGPEDFVHISTKKSAYSDSVYSNLQQQESLIKPGTYVKPALIKSGNPKLRTRSKSGDEQLDMFKLRMRSKSGDGHSDFMKPRMRSKSGDDYRFHMYFTTPKNRMEPLASHRPRSKTDEHLSIWEKSPDPLSLSDGAGVFRNPSGLTGLKIRRKNRPAPLYIPSHSLNHCGFQSNLRSPRVWPADATEGSNSIVPPYTPPPMLSPVRSGSGLFWSISGAFPTSVPVTPRSSLSLSRSGSSSGSLKKEESLEQVEEEATPETDVKPHVNVGPQYQAVTPVFIGNKKEALKSISRENIVWEPSVMGDNTDEDVQCYQDLACCAAVKGNGSNVEYALHLLYLAKGNIQDAMCNLMEEPVHLPAHHHLLNYIYQENDSWSAEEIDKYQQAMFNHDKDFFMISKEVATKTTKQCIQFYYLWKKVSPDEYKRLKRIRRKRRQMYNLRSQQTETHGEAEANVEQDEEEEEDEEEEKEESDSEPSTTGTADDQNEKDEDISSVSSQSPSPVTPVFTCDFQECNAQFGSKQALIVHMQNHTRVQGTVHYDNLHQYHKQEVCQQPQAQRVVIEDRSQVNTGYSHSNSSIHTSTPLPKPPAAPPHKKSPAKEDQGDGVFPCKLCSRVFFKVKSRSAHMKIHRENEKKKDNVNTTKAPGISSNRTENDASPNG</sequence>
<dbReference type="GO" id="GO:0008270">
    <property type="term" value="F:zinc ion binding"/>
    <property type="evidence" value="ECO:0007669"/>
    <property type="project" value="UniProtKB-KW"/>
</dbReference>
<evidence type="ECO:0000256" key="1">
    <source>
        <dbReference type="ARBA" id="ARBA00004123"/>
    </source>
</evidence>
<dbReference type="SMART" id="SM00717">
    <property type="entry name" value="SANT"/>
    <property type="match status" value="1"/>
</dbReference>
<evidence type="ECO:0000259" key="8">
    <source>
        <dbReference type="PROSITE" id="PS51156"/>
    </source>
</evidence>
<evidence type="ECO:0000259" key="7">
    <source>
        <dbReference type="PROSITE" id="PS50157"/>
    </source>
</evidence>
<evidence type="ECO:0000256" key="2">
    <source>
        <dbReference type="ARBA" id="ARBA00023015"/>
    </source>
</evidence>
<dbReference type="PANTHER" id="PTHR16089">
    <property type="entry name" value="REST COREPRESSOR COREST PROTEIN-RELATED"/>
    <property type="match status" value="1"/>
</dbReference>
<dbReference type="InterPro" id="IPR013087">
    <property type="entry name" value="Znf_C2H2_type"/>
</dbReference>
<dbReference type="GO" id="GO:0000118">
    <property type="term" value="C:histone deacetylase complex"/>
    <property type="evidence" value="ECO:0007669"/>
    <property type="project" value="TreeGrafter"/>
</dbReference>
<dbReference type="SMART" id="SM00355">
    <property type="entry name" value="ZnF_C2H2"/>
    <property type="match status" value="2"/>
</dbReference>
<evidence type="ECO:0000256" key="6">
    <source>
        <dbReference type="SAM" id="MobiDB-lite"/>
    </source>
</evidence>
<feature type="compositionally biased region" description="Polar residues" evidence="6">
    <location>
        <begin position="948"/>
        <end position="962"/>
    </location>
</feature>
<keyword evidence="2" id="KW-0805">Transcription regulation</keyword>
<dbReference type="InterPro" id="IPR017884">
    <property type="entry name" value="SANT_dom"/>
</dbReference>
<evidence type="ECO:0000256" key="5">
    <source>
        <dbReference type="PROSITE-ProRule" id="PRU00042"/>
    </source>
</evidence>
<dbReference type="EMBL" id="JAEAOA010002330">
    <property type="protein sequence ID" value="KAK3597415.1"/>
    <property type="molecule type" value="Genomic_DNA"/>
</dbReference>
<dbReference type="Gene3D" id="1.10.10.60">
    <property type="entry name" value="Homeodomain-like"/>
    <property type="match status" value="1"/>
</dbReference>
<feature type="domain" description="C2H2-type" evidence="7">
    <location>
        <begin position="987"/>
        <end position="1014"/>
    </location>
</feature>
<evidence type="ECO:0000256" key="3">
    <source>
        <dbReference type="ARBA" id="ARBA00023163"/>
    </source>
</evidence>
<feature type="region of interest" description="Disordered" evidence="6">
    <location>
        <begin position="814"/>
        <end position="882"/>
    </location>
</feature>
<dbReference type="AlphaFoldDB" id="A0AAE0STM2"/>
<dbReference type="Proteomes" id="UP001195483">
    <property type="component" value="Unassembled WGS sequence"/>
</dbReference>
<accession>A0AAE0STM2</accession>
<evidence type="ECO:0000256" key="4">
    <source>
        <dbReference type="ARBA" id="ARBA00023242"/>
    </source>
</evidence>
<dbReference type="PROSITE" id="PS51156">
    <property type="entry name" value="ELM2"/>
    <property type="match status" value="1"/>
</dbReference>
<dbReference type="GO" id="GO:0005667">
    <property type="term" value="C:transcription regulator complex"/>
    <property type="evidence" value="ECO:0007669"/>
    <property type="project" value="TreeGrafter"/>
</dbReference>
<evidence type="ECO:0000259" key="9">
    <source>
        <dbReference type="PROSITE" id="PS51293"/>
    </source>
</evidence>
<reference evidence="10" key="3">
    <citation type="submission" date="2023-05" db="EMBL/GenBank/DDBJ databases">
        <authorList>
            <person name="Smith C.H."/>
        </authorList>
    </citation>
    <scope>NUCLEOTIDE SEQUENCE</scope>
    <source>
        <strain evidence="10">CHS0354</strain>
        <tissue evidence="10">Mantle</tissue>
    </source>
</reference>
<feature type="domain" description="SANT" evidence="9">
    <location>
        <begin position="749"/>
        <end position="800"/>
    </location>
</feature>
<feature type="compositionally biased region" description="Basic and acidic residues" evidence="6">
    <location>
        <begin position="1009"/>
        <end position="1018"/>
    </location>
</feature>
<dbReference type="PANTHER" id="PTHR16089:SF40">
    <property type="entry name" value="SUPPRESSOR OF ACTIVATED EGL-4 PROTEIN 1"/>
    <property type="match status" value="1"/>
</dbReference>
<name>A0AAE0STM2_9BIVA</name>
<feature type="compositionally biased region" description="Low complexity" evidence="6">
    <location>
        <begin position="872"/>
        <end position="882"/>
    </location>
</feature>
<dbReference type="SUPFAM" id="SSF46689">
    <property type="entry name" value="Homeodomain-like"/>
    <property type="match status" value="1"/>
</dbReference>
<comment type="caution">
    <text evidence="10">The sequence shown here is derived from an EMBL/GenBank/DDBJ whole genome shotgun (WGS) entry which is preliminary data.</text>
</comment>
<organism evidence="10 11">
    <name type="scientific">Potamilus streckersoni</name>
    <dbReference type="NCBI Taxonomy" id="2493646"/>
    <lineage>
        <taxon>Eukaryota</taxon>
        <taxon>Metazoa</taxon>
        <taxon>Spiralia</taxon>
        <taxon>Lophotrochozoa</taxon>
        <taxon>Mollusca</taxon>
        <taxon>Bivalvia</taxon>
        <taxon>Autobranchia</taxon>
        <taxon>Heteroconchia</taxon>
        <taxon>Palaeoheterodonta</taxon>
        <taxon>Unionida</taxon>
        <taxon>Unionoidea</taxon>
        <taxon>Unionidae</taxon>
        <taxon>Ambleminae</taxon>
        <taxon>Lampsilini</taxon>
        <taxon>Potamilus</taxon>
    </lineage>
</organism>
<dbReference type="GO" id="GO:0006357">
    <property type="term" value="P:regulation of transcription by RNA polymerase II"/>
    <property type="evidence" value="ECO:0007669"/>
    <property type="project" value="TreeGrafter"/>
</dbReference>
<dbReference type="GO" id="GO:0003714">
    <property type="term" value="F:transcription corepressor activity"/>
    <property type="evidence" value="ECO:0007669"/>
    <property type="project" value="TreeGrafter"/>
</dbReference>
<dbReference type="PROSITE" id="PS00028">
    <property type="entry name" value="ZINC_FINGER_C2H2_1"/>
    <property type="match status" value="2"/>
</dbReference>
<dbReference type="PROSITE" id="PS50157">
    <property type="entry name" value="ZINC_FINGER_C2H2_2"/>
    <property type="match status" value="2"/>
</dbReference>
<reference evidence="10" key="2">
    <citation type="journal article" date="2021" name="Genome Biol. Evol.">
        <title>Developing a high-quality reference genome for a parasitic bivalve with doubly uniparental inheritance (Bivalvia: Unionida).</title>
        <authorList>
            <person name="Smith C.H."/>
        </authorList>
    </citation>
    <scope>NUCLEOTIDE SEQUENCE</scope>
    <source>
        <strain evidence="10">CHS0354</strain>
        <tissue evidence="10">Mantle</tissue>
    </source>
</reference>
<keyword evidence="5" id="KW-0479">Metal-binding</keyword>
<feature type="compositionally biased region" description="Low complexity" evidence="6">
    <location>
        <begin position="603"/>
        <end position="622"/>
    </location>
</feature>